<proteinExistence type="predicted"/>
<evidence type="ECO:0000256" key="1">
    <source>
        <dbReference type="ARBA" id="ARBA00004123"/>
    </source>
</evidence>
<sequence>MSAENSAPLDLSIRPSEDRNATDVIFSPEKSKKAKMFTPRKSKAYLENSVQDSVDSIRKEAMSTNFASKFFGVPRTTLQYRLSDKCKNKGSTGPYTIFTVGEELGIVTWLRTMERKGFPVTRSALVYKISSYLEDHPRKHPFKDNVPGYGWFRSFLKRHPQLSIRTPESVTLASAKVSEKNIREWFHEVKQYLIDVGLIDILHDPSRIYNGDESGFVLNPVPKKVIATSGAKNVPFVETGSSKQNITVLMTFCADGSVVPPDVILALKRLSKEIVQSFPADWGLGTSENGWMNTQNFILYVKKILYPYLIRRGVKFPVLFFVDGHKSHTALEAADACKRLGIILIALYPNATRILQPADVGAFKPLKTKWYQVVERWKMQNKSAALTLTMFGPLLQKAMDLAFTGSTVSNAFAACGLFPYNPDAVDYSKCIAGSNMNNLVVSEPPGNGNQDNRATAEVCSNDNDVQLAKGSFLVPYHLAEKALEMLGTEKLQLYTEESSENLSHEDQVLAFICKNILNRPNDEYTTPDEPETSGKTDENYTASEMMQDNPLSGASEHQYENFIDPDGAYFEELDCETVSPVAANGSCTEQSALVQIKCSEVAELERELGTEVMELSEGGGSPDAGSSVPMTATKKSDNPSSTPSKLRLVDYLDTPDDLKRISKHRNYQIKSFAVLTADERLQEILLKENKRKEAEKIKQEKAEKRALKKIKLDEEKENKKEQKLKRKAEKEAEKLKKAEEKRAKAEIKERKKQEMGKKNGKARKSLMKL</sequence>
<evidence type="ECO:0000313" key="5">
    <source>
        <dbReference type="EnsemblMetazoa" id="AAEL022558-PA"/>
    </source>
</evidence>
<dbReference type="Pfam" id="PF03184">
    <property type="entry name" value="DDE_1"/>
    <property type="match status" value="1"/>
</dbReference>
<dbReference type="Gene3D" id="1.10.10.60">
    <property type="entry name" value="Homeodomain-like"/>
    <property type="match status" value="1"/>
</dbReference>
<name>A0A6I8U4I5_AEDAE</name>
<dbReference type="AlphaFoldDB" id="A0A6I8U4I5"/>
<dbReference type="OrthoDB" id="7763946at2759"/>
<dbReference type="InterPro" id="IPR006600">
    <property type="entry name" value="HTH_CenpB_DNA-bd_dom"/>
</dbReference>
<dbReference type="PANTHER" id="PTHR19303">
    <property type="entry name" value="TRANSPOSON"/>
    <property type="match status" value="1"/>
</dbReference>
<evidence type="ECO:0000256" key="4">
    <source>
        <dbReference type="SAM" id="MobiDB-lite"/>
    </source>
</evidence>
<organism evidence="5 6">
    <name type="scientific">Aedes aegypti</name>
    <name type="common">Yellowfever mosquito</name>
    <name type="synonym">Culex aegypti</name>
    <dbReference type="NCBI Taxonomy" id="7159"/>
    <lineage>
        <taxon>Eukaryota</taxon>
        <taxon>Metazoa</taxon>
        <taxon>Ecdysozoa</taxon>
        <taxon>Arthropoda</taxon>
        <taxon>Hexapoda</taxon>
        <taxon>Insecta</taxon>
        <taxon>Pterygota</taxon>
        <taxon>Neoptera</taxon>
        <taxon>Endopterygota</taxon>
        <taxon>Diptera</taxon>
        <taxon>Nematocera</taxon>
        <taxon>Culicoidea</taxon>
        <taxon>Culicidae</taxon>
        <taxon>Culicinae</taxon>
        <taxon>Aedini</taxon>
        <taxon>Aedes</taxon>
        <taxon>Stegomyia</taxon>
    </lineage>
</organism>
<dbReference type="InterPro" id="IPR007889">
    <property type="entry name" value="HTH_Psq"/>
</dbReference>
<dbReference type="GO" id="GO:0005634">
    <property type="term" value="C:nucleus"/>
    <property type="evidence" value="ECO:0007669"/>
    <property type="project" value="UniProtKB-SubCell"/>
</dbReference>
<feature type="region of interest" description="Disordered" evidence="4">
    <location>
        <begin position="614"/>
        <end position="646"/>
    </location>
</feature>
<dbReference type="Pfam" id="PF03221">
    <property type="entry name" value="HTH_Tnp_Tc5"/>
    <property type="match status" value="1"/>
</dbReference>
<gene>
    <name evidence="5" type="primary">110679408</name>
</gene>
<evidence type="ECO:0000313" key="6">
    <source>
        <dbReference type="Proteomes" id="UP000008820"/>
    </source>
</evidence>
<feature type="region of interest" description="Disordered" evidence="4">
    <location>
        <begin position="692"/>
        <end position="769"/>
    </location>
</feature>
<dbReference type="SUPFAM" id="SSF46689">
    <property type="entry name" value="Homeodomain-like"/>
    <property type="match status" value="1"/>
</dbReference>
<keyword evidence="3" id="KW-0539">Nucleus</keyword>
<feature type="compositionally biased region" description="Basic and acidic residues" evidence="4">
    <location>
        <begin position="728"/>
        <end position="757"/>
    </location>
</feature>
<feature type="region of interest" description="Disordered" evidence="4">
    <location>
        <begin position="1"/>
        <end position="27"/>
    </location>
</feature>
<reference evidence="5" key="2">
    <citation type="submission" date="2020-05" db="UniProtKB">
        <authorList>
            <consortium name="EnsemblMetazoa"/>
        </authorList>
    </citation>
    <scope>IDENTIFICATION</scope>
    <source>
        <strain evidence="5">LVP_AGWG</strain>
    </source>
</reference>
<evidence type="ECO:0000256" key="3">
    <source>
        <dbReference type="ARBA" id="ARBA00023242"/>
    </source>
</evidence>
<evidence type="ECO:0000256" key="2">
    <source>
        <dbReference type="ARBA" id="ARBA00023125"/>
    </source>
</evidence>
<dbReference type="InterPro" id="IPR004875">
    <property type="entry name" value="DDE_SF_endonuclease_dom"/>
</dbReference>
<dbReference type="Proteomes" id="UP000008820">
    <property type="component" value="Chromosome 3"/>
</dbReference>
<accession>A0A6I8U4I5</accession>
<keyword evidence="2" id="KW-0238">DNA-binding</keyword>
<reference evidence="5 6" key="1">
    <citation type="submission" date="2017-06" db="EMBL/GenBank/DDBJ databases">
        <title>Aedes aegypti genome working group (AGWG) sequencing and assembly.</title>
        <authorList>
            <consortium name="Aedes aegypti Genome Working Group (AGWG)"/>
            <person name="Matthews B.J."/>
        </authorList>
    </citation>
    <scope>NUCLEOTIDE SEQUENCE [LARGE SCALE GENOMIC DNA]</scope>
    <source>
        <strain evidence="5 6">LVP_AGWG</strain>
    </source>
</reference>
<dbReference type="Pfam" id="PF05225">
    <property type="entry name" value="HTH_psq"/>
    <property type="match status" value="1"/>
</dbReference>
<dbReference type="InParanoid" id="A0A6I8U4I5"/>
<dbReference type="PANTHER" id="PTHR19303:SF74">
    <property type="entry name" value="POGO TRANSPOSABLE ELEMENT WITH KRAB DOMAIN"/>
    <property type="match status" value="1"/>
</dbReference>
<feature type="compositionally biased region" description="Basic and acidic residues" evidence="4">
    <location>
        <begin position="692"/>
        <end position="721"/>
    </location>
</feature>
<dbReference type="InterPro" id="IPR050863">
    <property type="entry name" value="CenT-Element_Derived"/>
</dbReference>
<dbReference type="GO" id="GO:0003677">
    <property type="term" value="F:DNA binding"/>
    <property type="evidence" value="ECO:0007669"/>
    <property type="project" value="UniProtKB-KW"/>
</dbReference>
<comment type="subcellular location">
    <subcellularLocation>
        <location evidence="1">Nucleus</location>
    </subcellularLocation>
</comment>
<dbReference type="InterPro" id="IPR009057">
    <property type="entry name" value="Homeodomain-like_sf"/>
</dbReference>
<protein>
    <submittedName>
        <fullName evidence="5">Uncharacterized protein</fullName>
    </submittedName>
</protein>
<dbReference type="PROSITE" id="PS51253">
    <property type="entry name" value="HTH_CENPB"/>
    <property type="match status" value="1"/>
</dbReference>
<dbReference type="EnsemblMetazoa" id="AAEL022558-RA">
    <property type="protein sequence ID" value="AAEL022558-PA"/>
    <property type="gene ID" value="AAEL022558"/>
</dbReference>
<keyword evidence="6" id="KW-1185">Reference proteome</keyword>
<feature type="compositionally biased region" description="Basic residues" evidence="4">
    <location>
        <begin position="758"/>
        <end position="769"/>
    </location>
</feature>